<keyword evidence="3" id="KW-1185">Reference proteome</keyword>
<sequence>MANPFADLQRDAADIRPHRSSSRRRSTNQIGRSAHVTPECVNNNNNNKNNNINNNNNNICAYMHIRAQRLIHYWRITCLTTLSSRPNGFSRVNTNIRACLAACAIAKLDFEHPARQCFTVGCSTGHD</sequence>
<name>A0A0R3WSJ8_HYDTA</name>
<dbReference type="AlphaFoldDB" id="A0A0R3WSJ8"/>
<evidence type="ECO:0000313" key="2">
    <source>
        <dbReference type="EMBL" id="VDM23228.1"/>
    </source>
</evidence>
<reference evidence="4" key="1">
    <citation type="submission" date="2017-02" db="UniProtKB">
        <authorList>
            <consortium name="WormBaseParasite"/>
        </authorList>
    </citation>
    <scope>IDENTIFICATION</scope>
</reference>
<evidence type="ECO:0000256" key="1">
    <source>
        <dbReference type="SAM" id="MobiDB-lite"/>
    </source>
</evidence>
<accession>A0A0R3WSJ8</accession>
<dbReference type="WBParaSite" id="TTAC_0000373801-mRNA-1">
    <property type="protein sequence ID" value="TTAC_0000373801-mRNA-1"/>
    <property type="gene ID" value="TTAC_0000373801"/>
</dbReference>
<proteinExistence type="predicted"/>
<feature type="region of interest" description="Disordered" evidence="1">
    <location>
        <begin position="1"/>
        <end position="48"/>
    </location>
</feature>
<protein>
    <submittedName>
        <fullName evidence="2 4">Uncharacterized protein</fullName>
    </submittedName>
</protein>
<dbReference type="EMBL" id="UYWX01002931">
    <property type="protein sequence ID" value="VDM23228.1"/>
    <property type="molecule type" value="Genomic_DNA"/>
</dbReference>
<organism evidence="4">
    <name type="scientific">Hydatigena taeniaeformis</name>
    <name type="common">Feline tapeworm</name>
    <name type="synonym">Taenia taeniaeformis</name>
    <dbReference type="NCBI Taxonomy" id="6205"/>
    <lineage>
        <taxon>Eukaryota</taxon>
        <taxon>Metazoa</taxon>
        <taxon>Spiralia</taxon>
        <taxon>Lophotrochozoa</taxon>
        <taxon>Platyhelminthes</taxon>
        <taxon>Cestoda</taxon>
        <taxon>Eucestoda</taxon>
        <taxon>Cyclophyllidea</taxon>
        <taxon>Taeniidae</taxon>
        <taxon>Hydatigera</taxon>
    </lineage>
</organism>
<dbReference type="Proteomes" id="UP000274429">
    <property type="component" value="Unassembled WGS sequence"/>
</dbReference>
<gene>
    <name evidence="2" type="ORF">TTAC_LOCUS3725</name>
</gene>
<reference evidence="2 3" key="2">
    <citation type="submission" date="2018-11" db="EMBL/GenBank/DDBJ databases">
        <authorList>
            <consortium name="Pathogen Informatics"/>
        </authorList>
    </citation>
    <scope>NUCLEOTIDE SEQUENCE [LARGE SCALE GENOMIC DNA]</scope>
</reference>
<evidence type="ECO:0000313" key="4">
    <source>
        <dbReference type="WBParaSite" id="TTAC_0000373801-mRNA-1"/>
    </source>
</evidence>
<feature type="compositionally biased region" description="Basic and acidic residues" evidence="1">
    <location>
        <begin position="8"/>
        <end position="17"/>
    </location>
</feature>
<evidence type="ECO:0000313" key="3">
    <source>
        <dbReference type="Proteomes" id="UP000274429"/>
    </source>
</evidence>